<dbReference type="Proteomes" id="UP000426246">
    <property type="component" value="Chromosome"/>
</dbReference>
<evidence type="ECO:0000313" key="1">
    <source>
        <dbReference type="EMBL" id="QGQ97823.1"/>
    </source>
</evidence>
<dbReference type="AlphaFoldDB" id="A0A6B8RQQ5"/>
<evidence type="ECO:0000313" key="2">
    <source>
        <dbReference type="Proteomes" id="UP000426246"/>
    </source>
</evidence>
<dbReference type="KEGG" id="ppsc:EHS13_24500"/>
<dbReference type="InterPro" id="IPR037079">
    <property type="entry name" value="AF2212/PG0164-like_sf"/>
</dbReference>
<dbReference type="Gene3D" id="2.40.30.100">
    <property type="entry name" value="AF2212/PG0164-like"/>
    <property type="match status" value="1"/>
</dbReference>
<sequence length="151" mass="16953">MEIQRFKAHLVKPDTVGAWTYLTVPFKADEVFASKARIPVKGTISGVPYLGSLLPHGDGRHYMVVNKDLRESCGASNGDQVEVTMQFDEDKRTNEIPLDLEAALAKSVQIKTIFSELAYSHQKEYIEWIISAKKAETRTARIEKALLMIAE</sequence>
<reference evidence="2" key="1">
    <citation type="submission" date="2018-11" db="EMBL/GenBank/DDBJ databases">
        <title>Complete genome sequence of Paenibacillus sp. ML311-T8.</title>
        <authorList>
            <person name="Nam Y.-D."/>
            <person name="Kang J."/>
            <person name="Chung W.-H."/>
            <person name="Park Y.S."/>
        </authorList>
    </citation>
    <scope>NUCLEOTIDE SEQUENCE [LARGE SCALE GENOMIC DNA]</scope>
    <source>
        <strain evidence="2">ML311-T8</strain>
    </source>
</reference>
<dbReference type="Pfam" id="PF08922">
    <property type="entry name" value="DUF1905"/>
    <property type="match status" value="1"/>
</dbReference>
<organism evidence="1 2">
    <name type="scientific">Paenibacillus psychroresistens</name>
    <dbReference type="NCBI Taxonomy" id="1778678"/>
    <lineage>
        <taxon>Bacteria</taxon>
        <taxon>Bacillati</taxon>
        <taxon>Bacillota</taxon>
        <taxon>Bacilli</taxon>
        <taxon>Bacillales</taxon>
        <taxon>Paenibacillaceae</taxon>
        <taxon>Paenibacillus</taxon>
    </lineage>
</organism>
<gene>
    <name evidence="1" type="ORF">EHS13_24500</name>
</gene>
<protein>
    <submittedName>
        <fullName evidence="1">DUF1905 domain-containing protein</fullName>
    </submittedName>
</protein>
<keyword evidence="2" id="KW-1185">Reference proteome</keyword>
<name>A0A6B8RQQ5_9BACL</name>
<dbReference type="RefSeq" id="WP_155702924.1">
    <property type="nucleotide sequence ID" value="NZ_CP034235.1"/>
</dbReference>
<dbReference type="EMBL" id="CP034235">
    <property type="protein sequence ID" value="QGQ97823.1"/>
    <property type="molecule type" value="Genomic_DNA"/>
</dbReference>
<proteinExistence type="predicted"/>
<dbReference type="SUPFAM" id="SSF141694">
    <property type="entry name" value="AF2212/PG0164-like"/>
    <property type="match status" value="1"/>
</dbReference>
<dbReference type="Pfam" id="PF13376">
    <property type="entry name" value="OmdA"/>
    <property type="match status" value="1"/>
</dbReference>
<dbReference type="OrthoDB" id="9800461at2"/>
<accession>A0A6B8RQQ5</accession>
<dbReference type="InterPro" id="IPR015018">
    <property type="entry name" value="DUF1905"/>
</dbReference>